<dbReference type="InterPro" id="IPR027268">
    <property type="entry name" value="Peptidase_M4/M1_CTD_sf"/>
</dbReference>
<gene>
    <name evidence="3" type="ORF">H8B22_08445</name>
</gene>
<keyword evidence="1" id="KW-0732">Signal</keyword>
<dbReference type="InterPro" id="IPR007963">
    <property type="entry name" value="Peptidase_M61_catalytic"/>
</dbReference>
<protein>
    <recommendedName>
        <fullName evidence="2">Peptidase M61 catalytic domain-containing protein</fullName>
    </recommendedName>
</protein>
<dbReference type="Pfam" id="PF05299">
    <property type="entry name" value="Peptidase_M61"/>
    <property type="match status" value="1"/>
</dbReference>
<dbReference type="AlphaFoldDB" id="A0A7H0FU43"/>
<dbReference type="EMBL" id="CP060820">
    <property type="protein sequence ID" value="QNP39559.1"/>
    <property type="molecule type" value="Genomic_DNA"/>
</dbReference>
<name>A0A7H0FU43_9GAMM</name>
<dbReference type="KEGG" id="lsx:H8B22_08445"/>
<evidence type="ECO:0000313" key="3">
    <source>
        <dbReference type="EMBL" id="QNP39559.1"/>
    </source>
</evidence>
<organism evidence="3 4">
    <name type="scientific">Agrilutibacter terrestris</name>
    <dbReference type="NCBI Taxonomy" id="2865112"/>
    <lineage>
        <taxon>Bacteria</taxon>
        <taxon>Pseudomonadati</taxon>
        <taxon>Pseudomonadota</taxon>
        <taxon>Gammaproteobacteria</taxon>
        <taxon>Lysobacterales</taxon>
        <taxon>Lysobacteraceae</taxon>
        <taxon>Agrilutibacter</taxon>
    </lineage>
</organism>
<evidence type="ECO:0000313" key="4">
    <source>
        <dbReference type="Proteomes" id="UP000516018"/>
    </source>
</evidence>
<feature type="chain" id="PRO_5028847184" description="Peptidase M61 catalytic domain-containing protein" evidence="1">
    <location>
        <begin position="30"/>
        <end position="324"/>
    </location>
</feature>
<dbReference type="RefSeq" id="WP_187711005.1">
    <property type="nucleotide sequence ID" value="NZ_CP060820.1"/>
</dbReference>
<proteinExistence type="predicted"/>
<evidence type="ECO:0000256" key="1">
    <source>
        <dbReference type="SAM" id="SignalP"/>
    </source>
</evidence>
<keyword evidence="4" id="KW-1185">Reference proteome</keyword>
<dbReference type="Proteomes" id="UP000516018">
    <property type="component" value="Chromosome"/>
</dbReference>
<evidence type="ECO:0000259" key="2">
    <source>
        <dbReference type="Pfam" id="PF05299"/>
    </source>
</evidence>
<feature type="domain" description="Peptidase M61 catalytic" evidence="2">
    <location>
        <begin position="152"/>
        <end position="193"/>
    </location>
</feature>
<feature type="signal peptide" evidence="1">
    <location>
        <begin position="1"/>
        <end position="29"/>
    </location>
</feature>
<dbReference type="Gene3D" id="1.10.390.10">
    <property type="entry name" value="Neutral Protease Domain 2"/>
    <property type="match status" value="1"/>
</dbReference>
<reference evidence="3 4" key="1">
    <citation type="submission" date="2020-08" db="EMBL/GenBank/DDBJ databases">
        <title>Lysobacter sp. II4 sp. nov., isolated from soil.</title>
        <authorList>
            <person name="Woo C.Y."/>
            <person name="Kim J."/>
        </authorList>
    </citation>
    <scope>NUCLEOTIDE SEQUENCE [LARGE SCALE GENOMIC DNA]</scope>
    <source>
        <strain evidence="3 4">II4</strain>
    </source>
</reference>
<accession>A0A7H0FU43</accession>
<sequence length="324" mass="35548">MHRSPLPTWYWGRLVGALLLAGATLPLAAADTAGAKLRFDRDALRDGDRVLHVQVAPDIDAARARLLRGWIAESAAATLTAYGRLPLADATVQISEVDRPSGSPVPWGQTLRRDGVAVLLYVRRDASLAELRADWTAVHELSHLFHPYLGDRGRWLAEGLASYYQNVLRARSGLLAEAEAWRKLDAGFGRGRRDGGDARLDELAVGRARGGTMRVYWAGAAYWLEMDLALRARGNSLDAVLSRYADCCLRGTGTVAPADFVAELDRIAGGNAFSERYRRYAASRAFPDLDAAYAQLGLQTSDEGLRFSDRADAVRLRRALMGRR</sequence>